<comment type="caution">
    <text evidence="2">The sequence shown here is derived from an EMBL/GenBank/DDBJ whole genome shotgun (WGS) entry which is preliminary data.</text>
</comment>
<accession>A0A132A9U2</accession>
<dbReference type="GO" id="GO:0043195">
    <property type="term" value="C:terminal bouton"/>
    <property type="evidence" value="ECO:0007669"/>
    <property type="project" value="TreeGrafter"/>
</dbReference>
<dbReference type="EMBL" id="JXLN01011855">
    <property type="protein sequence ID" value="KPM07756.1"/>
    <property type="molecule type" value="Genomic_DNA"/>
</dbReference>
<proteinExistence type="predicted"/>
<dbReference type="GO" id="GO:0043410">
    <property type="term" value="P:positive regulation of MAPK cascade"/>
    <property type="evidence" value="ECO:0007669"/>
    <property type="project" value="TreeGrafter"/>
</dbReference>
<sequence length="68" mass="8056">MDRFSCPSRDNYGRFLCIDDQHICDGYFDCPLGEDEERINCMFYKSTKAHLDLLADYLLQWARGQQNI</sequence>
<dbReference type="InterPro" id="IPR002172">
    <property type="entry name" value="LDrepeatLR_classA_rpt"/>
</dbReference>
<organism evidence="2 3">
    <name type="scientific">Sarcoptes scabiei</name>
    <name type="common">Itch mite</name>
    <name type="synonym">Acarus scabiei</name>
    <dbReference type="NCBI Taxonomy" id="52283"/>
    <lineage>
        <taxon>Eukaryota</taxon>
        <taxon>Metazoa</taxon>
        <taxon>Ecdysozoa</taxon>
        <taxon>Arthropoda</taxon>
        <taxon>Chelicerata</taxon>
        <taxon>Arachnida</taxon>
        <taxon>Acari</taxon>
        <taxon>Acariformes</taxon>
        <taxon>Sarcoptiformes</taxon>
        <taxon>Astigmata</taxon>
        <taxon>Psoroptidia</taxon>
        <taxon>Sarcoptoidea</taxon>
        <taxon>Sarcoptidae</taxon>
        <taxon>Sarcoptinae</taxon>
        <taxon>Sarcoptes</taxon>
    </lineage>
</organism>
<dbReference type="GO" id="GO:0030297">
    <property type="term" value="F:transmembrane receptor protein tyrosine kinase activator activity"/>
    <property type="evidence" value="ECO:0007669"/>
    <property type="project" value="TreeGrafter"/>
</dbReference>
<dbReference type="InterPro" id="IPR036055">
    <property type="entry name" value="LDL_receptor-like_sf"/>
</dbReference>
<protein>
    <submittedName>
        <fullName evidence="2">Uncharacterized protein</fullName>
    </submittedName>
</protein>
<dbReference type="PANTHER" id="PTHR21105:SF0">
    <property type="entry name" value="GH16255P"/>
    <property type="match status" value="1"/>
</dbReference>
<gene>
    <name evidence="2" type="ORF">QR98_0062560</name>
</gene>
<dbReference type="PANTHER" id="PTHR21105">
    <property type="entry name" value="GH16255P"/>
    <property type="match status" value="1"/>
</dbReference>
<comment type="caution">
    <text evidence="1">Lacks conserved residue(s) required for the propagation of feature annotation.</text>
</comment>
<dbReference type="VEuPathDB" id="VectorBase:SSCA008058"/>
<evidence type="ECO:0000256" key="1">
    <source>
        <dbReference type="PROSITE-ProRule" id="PRU00124"/>
    </source>
</evidence>
<dbReference type="Proteomes" id="UP000616769">
    <property type="component" value="Unassembled WGS sequence"/>
</dbReference>
<dbReference type="SUPFAM" id="SSF57424">
    <property type="entry name" value="LDL receptor-like module"/>
    <property type="match status" value="1"/>
</dbReference>
<reference evidence="2 3" key="1">
    <citation type="journal article" date="2015" name="Parasit. Vectors">
        <title>Draft genome of the scabies mite.</title>
        <authorList>
            <person name="Rider S.D.Jr."/>
            <person name="Morgan M.S."/>
            <person name="Arlian L.G."/>
        </authorList>
    </citation>
    <scope>NUCLEOTIDE SEQUENCE [LARGE SCALE GENOMIC DNA]</scope>
    <source>
        <strain evidence="2">Arlian Lab</strain>
    </source>
</reference>
<evidence type="ECO:0000313" key="2">
    <source>
        <dbReference type="EMBL" id="KPM07756.1"/>
    </source>
</evidence>
<dbReference type="AlphaFoldDB" id="A0A132A9U2"/>
<dbReference type="InterPro" id="IPR023415">
    <property type="entry name" value="LDLR_class-A_CS"/>
</dbReference>
<dbReference type="PROSITE" id="PS01209">
    <property type="entry name" value="LDLRA_1"/>
    <property type="match status" value="1"/>
</dbReference>
<dbReference type="OrthoDB" id="6417936at2759"/>
<evidence type="ECO:0000313" key="3">
    <source>
        <dbReference type="Proteomes" id="UP000616769"/>
    </source>
</evidence>
<dbReference type="Gene3D" id="4.10.400.10">
    <property type="entry name" value="Low-density Lipoprotein Receptor"/>
    <property type="match status" value="1"/>
</dbReference>
<name>A0A132A9U2_SARSC</name>
<dbReference type="PROSITE" id="PS50068">
    <property type="entry name" value="LDLRA_2"/>
    <property type="match status" value="1"/>
</dbReference>